<feature type="region of interest" description="Disordered" evidence="1">
    <location>
        <begin position="55"/>
        <end position="87"/>
    </location>
</feature>
<name>A0AA43QXF7_9LECA</name>
<evidence type="ECO:0000259" key="2">
    <source>
        <dbReference type="Pfam" id="PF23305"/>
    </source>
</evidence>
<dbReference type="InterPro" id="IPR055509">
    <property type="entry name" value="DUF7082"/>
</dbReference>
<feature type="compositionally biased region" description="Polar residues" evidence="1">
    <location>
        <begin position="412"/>
        <end position="438"/>
    </location>
</feature>
<reference evidence="3" key="1">
    <citation type="journal article" date="2023" name="Genome Biol. Evol.">
        <title>First Whole Genome Sequence and Flow Cytometry Genome Size Data for the Lichen-Forming Fungus Ramalina farinacea (Ascomycota).</title>
        <authorList>
            <person name="Llewellyn T."/>
            <person name="Mian S."/>
            <person name="Hill R."/>
            <person name="Leitch I.J."/>
            <person name="Gaya E."/>
        </authorList>
    </citation>
    <scope>NUCLEOTIDE SEQUENCE</scope>
    <source>
        <strain evidence="3">LIQ254RAFAR</strain>
    </source>
</reference>
<dbReference type="EMBL" id="JAPUFD010000023">
    <property type="protein sequence ID" value="MDI1493151.1"/>
    <property type="molecule type" value="Genomic_DNA"/>
</dbReference>
<accession>A0AA43QXF7</accession>
<dbReference type="Pfam" id="PF23305">
    <property type="entry name" value="DUF7082"/>
    <property type="match status" value="1"/>
</dbReference>
<dbReference type="Proteomes" id="UP001161017">
    <property type="component" value="Unassembled WGS sequence"/>
</dbReference>
<feature type="compositionally biased region" description="Low complexity" evidence="1">
    <location>
        <begin position="444"/>
        <end position="464"/>
    </location>
</feature>
<feature type="region of interest" description="Disordered" evidence="1">
    <location>
        <begin position="412"/>
        <end position="466"/>
    </location>
</feature>
<dbReference type="AlphaFoldDB" id="A0AA43QXF7"/>
<evidence type="ECO:0000313" key="3">
    <source>
        <dbReference type="EMBL" id="MDI1493151.1"/>
    </source>
</evidence>
<dbReference type="PANTHER" id="PTHR39463">
    <property type="entry name" value="MEDUSA"/>
    <property type="match status" value="1"/>
</dbReference>
<feature type="compositionally biased region" description="Low complexity" evidence="1">
    <location>
        <begin position="659"/>
        <end position="672"/>
    </location>
</feature>
<feature type="region of interest" description="Disordered" evidence="1">
    <location>
        <begin position="651"/>
        <end position="696"/>
    </location>
</feature>
<feature type="region of interest" description="Disordered" evidence="1">
    <location>
        <begin position="174"/>
        <end position="221"/>
    </location>
</feature>
<proteinExistence type="predicted"/>
<feature type="region of interest" description="Disordered" evidence="1">
    <location>
        <begin position="835"/>
        <end position="872"/>
    </location>
</feature>
<dbReference type="PANTHER" id="PTHR39463:SF1">
    <property type="entry name" value="MEDUSA"/>
    <property type="match status" value="1"/>
</dbReference>
<dbReference type="GO" id="GO:0005634">
    <property type="term" value="C:nucleus"/>
    <property type="evidence" value="ECO:0007669"/>
    <property type="project" value="TreeGrafter"/>
</dbReference>
<protein>
    <recommendedName>
        <fullName evidence="2">DUF7082 domain-containing protein</fullName>
    </recommendedName>
</protein>
<feature type="compositionally biased region" description="Polar residues" evidence="1">
    <location>
        <begin position="679"/>
        <end position="696"/>
    </location>
</feature>
<feature type="compositionally biased region" description="Polar residues" evidence="1">
    <location>
        <begin position="174"/>
        <end position="206"/>
    </location>
</feature>
<sequence length="872" mass="95003">MMLTSGLDITISGSKPLVTIFDLSETPAEIWHPLFVYGHHPKTLTGRFTGKEQSSKSASLTFEDLPPQKSTAVKLDSPSPPDLENRHSPIIVGERYDLAETLALKYSGDSGGLLPKPDYQTALLSMSGFDGKNPAATLDDLNVNRSGYGWSNNSQYSGGRPSQPSIDMMYAQSGLSDRSTDQTGYGSSAPYQARNSYDSGRSQLTDDSFRQAPEIKSYNPDRGTGGTHIHIYLRCDYDLQARPAVVLSLLFASKRVLVDITRLETSGPSFEYVILATAPQYSETGASTPQVQLRLQLQEETGQEAGLVDIGRFEYLAGQLQSTPPTMTRKRKLSDESAASTPINSYRSYPYTSNMSSAYTNNLQSVDLNSMHRRFTPYGRAQHQQRYRESMPAMLPSQSFMQPSLNHASTWSPNFTSLSGRTPSSGGATQALSSSDSNPVLVRTTTLQQTGSPSSTPSGNSTGGFNPYSYPQKAVLKILGDLNSMTEDWTPEEWASNRRLVQFSRSQNKSTVNVEFAPVAPEDRQPNSICISCIWWEERQECFATSVDTIFLLESLIAMRFTVEEKNRIRRNLEGFHPETVSKGKADSEEFFKIIMGFPNPKPRNIEKDVKVFPWKILSHALKKIISKYSASYSSTVGALGGTPRTSMSYQYDSPGHYSNLSSRSASDSTASGGYGPQTLKSSMSPHAINTSHFTPNLNDNVPLSGGSLPSLASDYSNYTDSPYLAPQNPSYHHVRAGSATEQYDAPRVYKRPRANTSNATLYSQHEAANLLGAMSRSYSDHGSGSHARLPSLAESYVLPSTESRFTGVSDGQVTSGMNASAGGSMGAGGYDFSSYVDPPATSSGNIQDFKHEDAGAEDDDGLQGPSPGQVV</sequence>
<feature type="domain" description="DUF7082" evidence="2">
    <location>
        <begin position="473"/>
        <end position="626"/>
    </location>
</feature>
<evidence type="ECO:0000313" key="4">
    <source>
        <dbReference type="Proteomes" id="UP001161017"/>
    </source>
</evidence>
<comment type="caution">
    <text evidence="3">The sequence shown here is derived from an EMBL/GenBank/DDBJ whole genome shotgun (WGS) entry which is preliminary data.</text>
</comment>
<keyword evidence="4" id="KW-1185">Reference proteome</keyword>
<gene>
    <name evidence="3" type="ORF">OHK93_004938</name>
</gene>
<evidence type="ECO:0000256" key="1">
    <source>
        <dbReference type="SAM" id="MobiDB-lite"/>
    </source>
</evidence>
<organism evidence="3 4">
    <name type="scientific">Ramalina farinacea</name>
    <dbReference type="NCBI Taxonomy" id="258253"/>
    <lineage>
        <taxon>Eukaryota</taxon>
        <taxon>Fungi</taxon>
        <taxon>Dikarya</taxon>
        <taxon>Ascomycota</taxon>
        <taxon>Pezizomycotina</taxon>
        <taxon>Lecanoromycetes</taxon>
        <taxon>OSLEUM clade</taxon>
        <taxon>Lecanoromycetidae</taxon>
        <taxon>Lecanorales</taxon>
        <taxon>Lecanorineae</taxon>
        <taxon>Ramalinaceae</taxon>
        <taxon>Ramalina</taxon>
    </lineage>
</organism>